<evidence type="ECO:0000313" key="2">
    <source>
        <dbReference type="WBParaSite" id="sdigi.contig38.g2563.t1"/>
    </source>
</evidence>
<accession>A0A915PYZ5</accession>
<sequence length="43" mass="5066">MEKFQEATWWIWRRCGGWEAEHCGQTQTQTHVHHIDAVSGEVV</sequence>
<proteinExistence type="predicted"/>
<dbReference type="WBParaSite" id="sdigi.contig38.g2563.t1">
    <property type="protein sequence ID" value="sdigi.contig38.g2563.t1"/>
    <property type="gene ID" value="sdigi.contig38.g2563"/>
</dbReference>
<protein>
    <submittedName>
        <fullName evidence="2">Uncharacterized protein</fullName>
    </submittedName>
</protein>
<name>A0A915PYZ5_9BILA</name>
<evidence type="ECO:0000313" key="1">
    <source>
        <dbReference type="Proteomes" id="UP000887581"/>
    </source>
</evidence>
<keyword evidence="1" id="KW-1185">Reference proteome</keyword>
<reference evidence="2" key="1">
    <citation type="submission" date="2022-11" db="UniProtKB">
        <authorList>
            <consortium name="WormBaseParasite"/>
        </authorList>
    </citation>
    <scope>IDENTIFICATION</scope>
</reference>
<dbReference type="Proteomes" id="UP000887581">
    <property type="component" value="Unplaced"/>
</dbReference>
<organism evidence="1 2">
    <name type="scientific">Setaria digitata</name>
    <dbReference type="NCBI Taxonomy" id="48799"/>
    <lineage>
        <taxon>Eukaryota</taxon>
        <taxon>Metazoa</taxon>
        <taxon>Ecdysozoa</taxon>
        <taxon>Nematoda</taxon>
        <taxon>Chromadorea</taxon>
        <taxon>Rhabditida</taxon>
        <taxon>Spirurina</taxon>
        <taxon>Spiruromorpha</taxon>
        <taxon>Filarioidea</taxon>
        <taxon>Setariidae</taxon>
        <taxon>Setaria</taxon>
    </lineage>
</organism>
<dbReference type="AlphaFoldDB" id="A0A915PYZ5"/>